<dbReference type="InterPro" id="IPR000073">
    <property type="entry name" value="AB_hydrolase_1"/>
</dbReference>
<dbReference type="GO" id="GO:0016787">
    <property type="term" value="F:hydrolase activity"/>
    <property type="evidence" value="ECO:0007669"/>
    <property type="project" value="UniProtKB-KW"/>
</dbReference>
<accession>A0ABT2VKU2</accession>
<keyword evidence="2" id="KW-0378">Hydrolase</keyword>
<dbReference type="EMBL" id="JAOTJC010000006">
    <property type="protein sequence ID" value="MCU7553917.1"/>
    <property type="molecule type" value="Genomic_DNA"/>
</dbReference>
<dbReference type="SUPFAM" id="SSF53474">
    <property type="entry name" value="alpha/beta-Hydrolases"/>
    <property type="match status" value="1"/>
</dbReference>
<gene>
    <name evidence="2" type="ORF">OCL06_04825</name>
</gene>
<comment type="caution">
    <text evidence="2">The sequence shown here is derived from an EMBL/GenBank/DDBJ whole genome shotgun (WGS) entry which is preliminary data.</text>
</comment>
<keyword evidence="3" id="KW-1185">Reference proteome</keyword>
<name>A0ABT2VKU2_9ALTE</name>
<dbReference type="PANTHER" id="PTHR43798:SF33">
    <property type="entry name" value="HYDROLASE, PUTATIVE (AFU_ORTHOLOGUE AFUA_2G14860)-RELATED"/>
    <property type="match status" value="1"/>
</dbReference>
<evidence type="ECO:0000313" key="2">
    <source>
        <dbReference type="EMBL" id="MCU7553917.1"/>
    </source>
</evidence>
<proteinExistence type="predicted"/>
<dbReference type="Gene3D" id="3.40.50.1820">
    <property type="entry name" value="alpha/beta hydrolase"/>
    <property type="match status" value="1"/>
</dbReference>
<reference evidence="3" key="1">
    <citation type="submission" date="2023-07" db="EMBL/GenBank/DDBJ databases">
        <title>Study on multiphase classification of strain Alteromonas salexigens isolated from the Yellow Sea.</title>
        <authorList>
            <person name="Sun L."/>
        </authorList>
    </citation>
    <scope>NUCLEOTIDE SEQUENCE [LARGE SCALE GENOMIC DNA]</scope>
    <source>
        <strain evidence="3">ASW11-19</strain>
    </source>
</reference>
<dbReference type="RefSeq" id="WP_262992615.1">
    <property type="nucleotide sequence ID" value="NZ_JAOTJC010000006.1"/>
</dbReference>
<dbReference type="Proteomes" id="UP001209257">
    <property type="component" value="Unassembled WGS sequence"/>
</dbReference>
<organism evidence="2 3">
    <name type="scientific">Alteromonas salexigens</name>
    <dbReference type="NCBI Taxonomy" id="2982530"/>
    <lineage>
        <taxon>Bacteria</taxon>
        <taxon>Pseudomonadati</taxon>
        <taxon>Pseudomonadota</taxon>
        <taxon>Gammaproteobacteria</taxon>
        <taxon>Alteromonadales</taxon>
        <taxon>Alteromonadaceae</taxon>
        <taxon>Alteromonas/Salinimonas group</taxon>
        <taxon>Alteromonas</taxon>
    </lineage>
</organism>
<evidence type="ECO:0000313" key="3">
    <source>
        <dbReference type="Proteomes" id="UP001209257"/>
    </source>
</evidence>
<evidence type="ECO:0000259" key="1">
    <source>
        <dbReference type="Pfam" id="PF12697"/>
    </source>
</evidence>
<dbReference type="Pfam" id="PF12697">
    <property type="entry name" value="Abhydrolase_6"/>
    <property type="match status" value="1"/>
</dbReference>
<dbReference type="InterPro" id="IPR029058">
    <property type="entry name" value="AB_hydrolase_fold"/>
</dbReference>
<sequence>MSHSAPVYHFAHANGFPANSYQQLFAALPDAWHRISIDKFGHNTQLPVNANWRNQVAEMINYIESHRPGNQPVIAIGHSFGAVVSYMAACEAPELFSGLIMLDPPLVTGLPSALFKLAKFTPLIDRLTPASLAVTRRTRWPNSTDMAAYFAGKGLFKNMDPRCIRDYVNAVIAKRGEHWQLTFDADIEAALFRNVPHNLHRYYGRLQCPATLVVGADSKVCRPAMRQRFLKGNKMTNMKVAGGHMFPLEHPEKVAATLQQIVAAWPSEVS</sequence>
<feature type="domain" description="AB hydrolase-1" evidence="1">
    <location>
        <begin position="10"/>
        <end position="256"/>
    </location>
</feature>
<dbReference type="PANTHER" id="PTHR43798">
    <property type="entry name" value="MONOACYLGLYCEROL LIPASE"/>
    <property type="match status" value="1"/>
</dbReference>
<protein>
    <submittedName>
        <fullName evidence="2">Alpha/beta hydrolase</fullName>
    </submittedName>
</protein>
<dbReference type="InterPro" id="IPR050266">
    <property type="entry name" value="AB_hydrolase_sf"/>
</dbReference>